<evidence type="ECO:0000256" key="2">
    <source>
        <dbReference type="PROSITE-ProRule" id="PRU00035"/>
    </source>
</evidence>
<dbReference type="PROSITE" id="PS00633">
    <property type="entry name" value="BROMODOMAIN_1"/>
    <property type="match status" value="1"/>
</dbReference>
<dbReference type="InterPro" id="IPR050935">
    <property type="entry name" value="Bromo_chromatin_reader"/>
</dbReference>
<dbReference type="InterPro" id="IPR018359">
    <property type="entry name" value="Bromodomain_CS"/>
</dbReference>
<feature type="compositionally biased region" description="Low complexity" evidence="3">
    <location>
        <begin position="645"/>
        <end position="654"/>
    </location>
</feature>
<keyword evidence="1 2" id="KW-0103">Bromodomain</keyword>
<name>A0ABR4PV76_9HELO</name>
<feature type="compositionally biased region" description="Polar residues" evidence="3">
    <location>
        <begin position="292"/>
        <end position="303"/>
    </location>
</feature>
<reference evidence="6 7" key="1">
    <citation type="submission" date="2024-06" db="EMBL/GenBank/DDBJ databases">
        <title>Complete genome of Phlyctema vagabunda strain 19-DSS-EL-015.</title>
        <authorList>
            <person name="Fiorenzani C."/>
        </authorList>
    </citation>
    <scope>NUCLEOTIDE SEQUENCE [LARGE SCALE GENOMIC DNA]</scope>
    <source>
        <strain evidence="6 7">19-DSS-EL-015</strain>
    </source>
</reference>
<feature type="compositionally biased region" description="Polar residues" evidence="3">
    <location>
        <begin position="62"/>
        <end position="76"/>
    </location>
</feature>
<feature type="domain" description="NET" evidence="5">
    <location>
        <begin position="738"/>
        <end position="820"/>
    </location>
</feature>
<dbReference type="InterPro" id="IPR001487">
    <property type="entry name" value="Bromodomain"/>
</dbReference>
<evidence type="ECO:0000259" key="5">
    <source>
        <dbReference type="PROSITE" id="PS51525"/>
    </source>
</evidence>
<feature type="region of interest" description="Disordered" evidence="3">
    <location>
        <begin position="1"/>
        <end position="90"/>
    </location>
</feature>
<feature type="domain" description="Bromo" evidence="4">
    <location>
        <begin position="321"/>
        <end position="394"/>
    </location>
</feature>
<feature type="region of interest" description="Disordered" evidence="3">
    <location>
        <begin position="823"/>
        <end position="897"/>
    </location>
</feature>
<feature type="region of interest" description="Disordered" evidence="3">
    <location>
        <begin position="700"/>
        <end position="749"/>
    </location>
</feature>
<organism evidence="6 7">
    <name type="scientific">Phlyctema vagabunda</name>
    <dbReference type="NCBI Taxonomy" id="108571"/>
    <lineage>
        <taxon>Eukaryota</taxon>
        <taxon>Fungi</taxon>
        <taxon>Dikarya</taxon>
        <taxon>Ascomycota</taxon>
        <taxon>Pezizomycotina</taxon>
        <taxon>Leotiomycetes</taxon>
        <taxon>Helotiales</taxon>
        <taxon>Dermateaceae</taxon>
        <taxon>Phlyctema</taxon>
    </lineage>
</organism>
<sequence>MALDLDINGTSNRDETNLDLAPLDSSLNQKSATNSPTPEIATAASPPAVNGTSNNNNNNNNPTTLSATVQDPTSLDATPAAELPSAHEVDLSFSDLPETKSMTDLPDLPNVADANLANLAIATPDLSSSMNSAIDAAVEDHVGASAVLPVIDAQQSDLRDTEPSSASAPVLAPDTDAIQPKLEDNHDGDLAIRAAEDPEPASDLPAPVTDASDTKMSAPQDTVVQGQSESAIDDTEMVDAPPRSPTQPPKISREREEDDEDDLDAERAAKRTKTEDRTSEAPSGSPMAAVNGHSSTGGTETSDAITPYQAKELIKIIKNAARTQGGKNFRAPVDTLWPQFAEQYALLVPNQIDLGTMEKKVRDGAYPTLESFQSDVRLLYNNAVLFNGVDHMISKAARDVKDSILSKTTSIPPEVVQAPKPAKKATIKRSTPTADSGPRTTPTARRGSRAGVSGSGIKQETFALDPSGVPLIRRDSTKLDGGRPKREIHPPKNKDLPYNSVRPKNKKNATELRFCEIVLNEMKKPKYAPISSAFMTPVDPVALGVPTYFSVIKNPMDFGTISDKLASGHYQKAKDFEHDVRLVFSNCYKFNPPGNAVHTWGKEFEAVFDSQWDKKQQWIGDHTPAAASPSVSGDSDEDESEDEVQPPQAAAPAATSAFAERLIAEQATLIQLMSQKSANKAEVSMQQAIVQMLQGKVDEEKAQSTAPKKPAKKSKTAVAKPTKKAGQVKKDKSSGTSGGRKPSRPRYMGTVEKEIVSAGIGLLPDATQDRVMEIIRGDAPDAEADADGALELDIEMLTDPSLWEIYSMIEKHLPETVRNIKAQKEAERARNRTPAQPKQKKKNKPMSKTEQERKIEQLRNTMQEFERHGSGSQEPVMPTVEQGDETSGDETSDSEEE</sequence>
<dbReference type="Proteomes" id="UP001629113">
    <property type="component" value="Unassembled WGS sequence"/>
</dbReference>
<dbReference type="InterPro" id="IPR038336">
    <property type="entry name" value="NET_sf"/>
</dbReference>
<dbReference type="PROSITE" id="PS50014">
    <property type="entry name" value="BROMODOMAIN_2"/>
    <property type="match status" value="2"/>
</dbReference>
<gene>
    <name evidence="6" type="ORF">PVAG01_00660</name>
</gene>
<feature type="region of interest" description="Disordered" evidence="3">
    <location>
        <begin position="155"/>
        <end position="303"/>
    </location>
</feature>
<feature type="compositionally biased region" description="Acidic residues" evidence="3">
    <location>
        <begin position="634"/>
        <end position="644"/>
    </location>
</feature>
<dbReference type="Pfam" id="PF00439">
    <property type="entry name" value="Bromodomain"/>
    <property type="match status" value="2"/>
</dbReference>
<feature type="compositionally biased region" description="Basic and acidic residues" evidence="3">
    <location>
        <begin position="181"/>
        <end position="196"/>
    </location>
</feature>
<feature type="compositionally biased region" description="Basic and acidic residues" evidence="3">
    <location>
        <begin position="472"/>
        <end position="495"/>
    </location>
</feature>
<dbReference type="PROSITE" id="PS51525">
    <property type="entry name" value="NET"/>
    <property type="match status" value="1"/>
</dbReference>
<feature type="domain" description="Bromo" evidence="4">
    <location>
        <begin position="526"/>
        <end position="598"/>
    </location>
</feature>
<comment type="caution">
    <text evidence="6">The sequence shown here is derived from an EMBL/GenBank/DDBJ whole genome shotgun (WGS) entry which is preliminary data.</text>
</comment>
<dbReference type="PANTHER" id="PTHR22880:SF225">
    <property type="entry name" value="BROMODOMAIN-CONTAINING PROTEIN BET-1-RELATED"/>
    <property type="match status" value="1"/>
</dbReference>
<protein>
    <submittedName>
        <fullName evidence="6">Bromodomain-containing factor 1</fullName>
    </submittedName>
</protein>
<dbReference type="CDD" id="cd05499">
    <property type="entry name" value="Bromo_BDF1_2_II"/>
    <property type="match status" value="1"/>
</dbReference>
<dbReference type="Pfam" id="PF17035">
    <property type="entry name" value="BET"/>
    <property type="match status" value="1"/>
</dbReference>
<feature type="compositionally biased region" description="Basic residues" evidence="3">
    <location>
        <begin position="709"/>
        <end position="727"/>
    </location>
</feature>
<dbReference type="InterPro" id="IPR027353">
    <property type="entry name" value="NET_dom"/>
</dbReference>
<feature type="region of interest" description="Disordered" evidence="3">
    <location>
        <begin position="622"/>
        <end position="655"/>
    </location>
</feature>
<dbReference type="InterPro" id="IPR036427">
    <property type="entry name" value="Bromodomain-like_sf"/>
</dbReference>
<feature type="compositionally biased region" description="Basic and acidic residues" evidence="3">
    <location>
        <begin position="847"/>
        <end position="857"/>
    </location>
</feature>
<feature type="compositionally biased region" description="Polar residues" evidence="3">
    <location>
        <begin position="214"/>
        <end position="230"/>
    </location>
</feature>
<dbReference type="Gene3D" id="1.20.1270.220">
    <property type="match status" value="1"/>
</dbReference>
<evidence type="ECO:0000259" key="4">
    <source>
        <dbReference type="PROSITE" id="PS50014"/>
    </source>
</evidence>
<feature type="compositionally biased region" description="Polar residues" evidence="3">
    <location>
        <begin position="428"/>
        <end position="443"/>
    </location>
</feature>
<evidence type="ECO:0000313" key="7">
    <source>
        <dbReference type="Proteomes" id="UP001629113"/>
    </source>
</evidence>
<dbReference type="PANTHER" id="PTHR22880">
    <property type="entry name" value="FALZ-RELATED BROMODOMAIN-CONTAINING PROTEINS"/>
    <property type="match status" value="1"/>
</dbReference>
<dbReference type="PRINTS" id="PR00503">
    <property type="entry name" value="BROMODOMAIN"/>
</dbReference>
<keyword evidence="7" id="KW-1185">Reference proteome</keyword>
<feature type="compositionally biased region" description="Basic and acidic residues" evidence="3">
    <location>
        <begin position="265"/>
        <end position="279"/>
    </location>
</feature>
<accession>A0ABR4PV76</accession>
<dbReference type="EMBL" id="JBFCZG010000001">
    <property type="protein sequence ID" value="KAL3427151.1"/>
    <property type="molecule type" value="Genomic_DNA"/>
</dbReference>
<feature type="compositionally biased region" description="Polar residues" evidence="3">
    <location>
        <begin position="25"/>
        <end position="37"/>
    </location>
</feature>
<evidence type="ECO:0000256" key="3">
    <source>
        <dbReference type="SAM" id="MobiDB-lite"/>
    </source>
</evidence>
<dbReference type="SUPFAM" id="SSF47370">
    <property type="entry name" value="Bromodomain"/>
    <property type="match status" value="2"/>
</dbReference>
<proteinExistence type="predicted"/>
<dbReference type="Gene3D" id="1.20.920.10">
    <property type="entry name" value="Bromodomain-like"/>
    <property type="match status" value="2"/>
</dbReference>
<evidence type="ECO:0000313" key="6">
    <source>
        <dbReference type="EMBL" id="KAL3427151.1"/>
    </source>
</evidence>
<dbReference type="SMART" id="SM00297">
    <property type="entry name" value="BROMO"/>
    <property type="match status" value="2"/>
</dbReference>
<evidence type="ECO:0000256" key="1">
    <source>
        <dbReference type="ARBA" id="ARBA00023117"/>
    </source>
</evidence>
<feature type="region of interest" description="Disordered" evidence="3">
    <location>
        <begin position="411"/>
        <end position="503"/>
    </location>
</feature>
<feature type="compositionally biased region" description="Acidic residues" evidence="3">
    <location>
        <begin position="882"/>
        <end position="897"/>
    </location>
</feature>